<keyword evidence="2" id="KW-1185">Reference proteome</keyword>
<organism evidence="1 2">
    <name type="scientific">Nocardioides panaciterrulae</name>
    <dbReference type="NCBI Taxonomy" id="661492"/>
    <lineage>
        <taxon>Bacteria</taxon>
        <taxon>Bacillati</taxon>
        <taxon>Actinomycetota</taxon>
        <taxon>Actinomycetes</taxon>
        <taxon>Propionibacteriales</taxon>
        <taxon>Nocardioidaceae</taxon>
        <taxon>Nocardioides</taxon>
    </lineage>
</organism>
<reference evidence="1 2" key="1">
    <citation type="submission" date="2020-07" db="EMBL/GenBank/DDBJ databases">
        <title>Sequencing the genomes of 1000 actinobacteria strains.</title>
        <authorList>
            <person name="Klenk H.-P."/>
        </authorList>
    </citation>
    <scope>NUCLEOTIDE SEQUENCE [LARGE SCALE GENOMIC DNA]</scope>
    <source>
        <strain evidence="1 2">DSM 21350</strain>
    </source>
</reference>
<evidence type="ECO:0000313" key="2">
    <source>
        <dbReference type="Proteomes" id="UP000535511"/>
    </source>
</evidence>
<dbReference type="InterPro" id="IPR006439">
    <property type="entry name" value="HAD-SF_hydro_IA"/>
</dbReference>
<dbReference type="GO" id="GO:0016787">
    <property type="term" value="F:hydrolase activity"/>
    <property type="evidence" value="ECO:0007669"/>
    <property type="project" value="UniProtKB-KW"/>
</dbReference>
<evidence type="ECO:0000313" key="1">
    <source>
        <dbReference type="EMBL" id="NYD43088.1"/>
    </source>
</evidence>
<dbReference type="AlphaFoldDB" id="A0A7Y9JC67"/>
<name>A0A7Y9JC67_9ACTN</name>
<sequence>MIKHVLLDADGVMQRVPGGWVAALEPHLGLRAQEFLVAVAEDEQPCLRGGGDFLEAMGGRLADFGLSGTARELHRAVWCSVQVEPTSVALVHALRDAGCAVHLGTNQEAHRAAYMRDELGYADLFDACFFSCELGAAKPEPDFFCRVLDRLGCSAPEVLFVDDHEPNVVAALECGLAAEHWRLDDGPELLRRRLSTYGLTLA</sequence>
<dbReference type="Pfam" id="PF00702">
    <property type="entry name" value="Hydrolase"/>
    <property type="match status" value="1"/>
</dbReference>
<protein>
    <submittedName>
        <fullName evidence="1">Putative hydrolase of the HAD superfamily</fullName>
    </submittedName>
</protein>
<accession>A0A7Y9JC67</accession>
<dbReference type="Proteomes" id="UP000535511">
    <property type="component" value="Unassembled WGS sequence"/>
</dbReference>
<dbReference type="SUPFAM" id="SSF56784">
    <property type="entry name" value="HAD-like"/>
    <property type="match status" value="1"/>
</dbReference>
<keyword evidence="1" id="KW-0378">Hydrolase</keyword>
<dbReference type="PANTHER" id="PTHR43611:SF3">
    <property type="entry name" value="FLAVIN MONONUCLEOTIDE HYDROLASE 1, CHLOROPLATIC"/>
    <property type="match status" value="1"/>
</dbReference>
<proteinExistence type="predicted"/>
<dbReference type="NCBIfam" id="TIGR01509">
    <property type="entry name" value="HAD-SF-IA-v3"/>
    <property type="match status" value="1"/>
</dbReference>
<comment type="caution">
    <text evidence="1">The sequence shown here is derived from an EMBL/GenBank/DDBJ whole genome shotgun (WGS) entry which is preliminary data.</text>
</comment>
<dbReference type="InterPro" id="IPR023214">
    <property type="entry name" value="HAD_sf"/>
</dbReference>
<dbReference type="InterPro" id="IPR036412">
    <property type="entry name" value="HAD-like_sf"/>
</dbReference>
<dbReference type="EMBL" id="JACCBG010000001">
    <property type="protein sequence ID" value="NYD43088.1"/>
    <property type="molecule type" value="Genomic_DNA"/>
</dbReference>
<gene>
    <name evidence="1" type="ORF">BJZ21_003171</name>
</gene>
<dbReference type="PANTHER" id="PTHR43611">
    <property type="entry name" value="ALPHA-D-GLUCOSE 1-PHOSPHATE PHOSPHATASE"/>
    <property type="match status" value="1"/>
</dbReference>
<dbReference type="Gene3D" id="3.40.50.1000">
    <property type="entry name" value="HAD superfamily/HAD-like"/>
    <property type="match status" value="1"/>
</dbReference>
<dbReference type="RefSeq" id="WP_179664646.1">
    <property type="nucleotide sequence ID" value="NZ_JACCBG010000001.1"/>
</dbReference>